<reference evidence="1" key="1">
    <citation type="journal article" date="2013" name="BMC Genomics">
        <title>Unscrambling butterfly oogenesis.</title>
        <authorList>
            <person name="Carter J.M."/>
            <person name="Baker S.C."/>
            <person name="Pink R."/>
            <person name="Carter D.R."/>
            <person name="Collins A."/>
            <person name="Tomlin J."/>
            <person name="Gibbs M."/>
            <person name="Breuker C.J."/>
        </authorList>
    </citation>
    <scope>NUCLEOTIDE SEQUENCE</scope>
    <source>
        <tissue evidence="1">Ovary</tissue>
    </source>
</reference>
<feature type="non-terminal residue" evidence="1">
    <location>
        <position position="147"/>
    </location>
</feature>
<proteinExistence type="predicted"/>
<evidence type="ECO:0000313" key="1">
    <source>
        <dbReference type="EMBL" id="JAA78647.1"/>
    </source>
</evidence>
<sequence length="147" mass="16703">MMDPDYIDLSSTTGISEQGVAGINTNPRTTTHLIKSGWSTKVCTEISKSLLLPIQLKNATTQRTMALQFLTYYFSGNIDTHYNLTDVLLFMACLIFKERPKTSEDLIWESKDYAPESEKIDIVFTTDKSKIVEITPAEKNKIEKEKE</sequence>
<organism evidence="1">
    <name type="scientific">Pararge aegeria</name>
    <name type="common">speckled wood butterfly</name>
    <dbReference type="NCBI Taxonomy" id="116150"/>
    <lineage>
        <taxon>Eukaryota</taxon>
        <taxon>Metazoa</taxon>
        <taxon>Ecdysozoa</taxon>
        <taxon>Arthropoda</taxon>
        <taxon>Hexapoda</taxon>
        <taxon>Insecta</taxon>
        <taxon>Pterygota</taxon>
        <taxon>Neoptera</taxon>
        <taxon>Endopterygota</taxon>
        <taxon>Lepidoptera</taxon>
        <taxon>Glossata</taxon>
        <taxon>Ditrysia</taxon>
        <taxon>Papilionoidea</taxon>
        <taxon>Nymphalidae</taxon>
        <taxon>Satyrinae</taxon>
        <taxon>Satyrini</taxon>
        <taxon>Parargina</taxon>
        <taxon>Pararge</taxon>
    </lineage>
</organism>
<reference evidence="1" key="2">
    <citation type="submission" date="2013-05" db="EMBL/GenBank/DDBJ databases">
        <authorList>
            <person name="Carter J.-M."/>
            <person name="Baker S.C."/>
            <person name="Pink R."/>
            <person name="Carter D.R.F."/>
            <person name="Collins A."/>
            <person name="Tomlin J."/>
            <person name="Gibbs M."/>
            <person name="Breuker C.J."/>
        </authorList>
    </citation>
    <scope>NUCLEOTIDE SEQUENCE</scope>
    <source>
        <tissue evidence="1">Ovary</tissue>
    </source>
</reference>
<dbReference type="AlphaFoldDB" id="S4PSE8"/>
<accession>S4PSE8</accession>
<protein>
    <submittedName>
        <fullName evidence="1">Uncharacterized protein</fullName>
    </submittedName>
</protein>
<dbReference type="EMBL" id="GAIX01013913">
    <property type="protein sequence ID" value="JAA78647.1"/>
    <property type="molecule type" value="Transcribed_RNA"/>
</dbReference>
<name>S4PSE8_9NEOP</name>